<reference evidence="8" key="1">
    <citation type="submission" date="2018-06" db="EMBL/GenBank/DDBJ databases">
        <authorList>
            <person name="Zhirakovskaya E."/>
        </authorList>
    </citation>
    <scope>NUCLEOTIDE SEQUENCE</scope>
</reference>
<comment type="similarity">
    <text evidence="5">Belongs to the ThrE exporter (TC 2.A.79) family.</text>
</comment>
<evidence type="ECO:0000256" key="6">
    <source>
        <dbReference type="SAM" id="Phobius"/>
    </source>
</evidence>
<feature type="domain" description="Threonine/Serine exporter ThrE" evidence="7">
    <location>
        <begin position="19"/>
        <end position="119"/>
    </location>
</feature>
<dbReference type="Pfam" id="PF12821">
    <property type="entry name" value="ThrE_2"/>
    <property type="match status" value="1"/>
</dbReference>
<dbReference type="InterPro" id="IPR024528">
    <property type="entry name" value="ThrE_2"/>
</dbReference>
<dbReference type="GO" id="GO:0016020">
    <property type="term" value="C:membrane"/>
    <property type="evidence" value="ECO:0007669"/>
    <property type="project" value="UniProtKB-SubCell"/>
</dbReference>
<dbReference type="EMBL" id="UOGK01000028">
    <property type="protein sequence ID" value="VAX36024.1"/>
    <property type="molecule type" value="Genomic_DNA"/>
</dbReference>
<feature type="transmembrane region" description="Helical" evidence="6">
    <location>
        <begin position="101"/>
        <end position="121"/>
    </location>
</feature>
<evidence type="ECO:0000256" key="2">
    <source>
        <dbReference type="ARBA" id="ARBA00022692"/>
    </source>
</evidence>
<evidence type="ECO:0000256" key="5">
    <source>
        <dbReference type="ARBA" id="ARBA00034125"/>
    </source>
</evidence>
<evidence type="ECO:0000313" key="8">
    <source>
        <dbReference type="EMBL" id="VAX36024.1"/>
    </source>
</evidence>
<protein>
    <recommendedName>
        <fullName evidence="7">Threonine/Serine exporter ThrE domain-containing protein</fullName>
    </recommendedName>
</protein>
<keyword evidence="4 6" id="KW-0472">Membrane</keyword>
<organism evidence="8">
    <name type="scientific">hydrothermal vent metagenome</name>
    <dbReference type="NCBI Taxonomy" id="652676"/>
    <lineage>
        <taxon>unclassified sequences</taxon>
        <taxon>metagenomes</taxon>
        <taxon>ecological metagenomes</taxon>
    </lineage>
</organism>
<evidence type="ECO:0000256" key="3">
    <source>
        <dbReference type="ARBA" id="ARBA00022989"/>
    </source>
</evidence>
<name>A0A3B1DIX9_9ZZZZ</name>
<dbReference type="PANTHER" id="PTHR31082">
    <property type="entry name" value="PHEROMONE-REGULATED MEMBRANE PROTEIN 10"/>
    <property type="match status" value="1"/>
</dbReference>
<dbReference type="InterPro" id="IPR051361">
    <property type="entry name" value="ThrE/Ser_Exporter"/>
</dbReference>
<evidence type="ECO:0000259" key="7">
    <source>
        <dbReference type="Pfam" id="PF12821"/>
    </source>
</evidence>
<feature type="non-terminal residue" evidence="8">
    <location>
        <position position="1"/>
    </location>
</feature>
<keyword evidence="2 6" id="KW-0812">Transmembrane</keyword>
<sequence length="127" mass="12876">AYPLVVLFRAGPRQALSVLMAALVGYTGARIGLLTLGPGLGACVGAFLVGLVSNVCARLLDRPAAVMTAPGVLLLVPGSIGFQSVSSLLEHDVITGVETAFVMVMVAAAIVTGLLLANVVVPPRRAL</sequence>
<accession>A0A3B1DIX9</accession>
<gene>
    <name evidence="8" type="ORF">MNBD_PLANCTO03-517</name>
</gene>
<dbReference type="PANTHER" id="PTHR31082:SF4">
    <property type="entry name" value="PHEROMONE-REGULATED MEMBRANE PROTEIN 10"/>
    <property type="match status" value="1"/>
</dbReference>
<feature type="transmembrane region" description="Helical" evidence="6">
    <location>
        <begin position="39"/>
        <end position="60"/>
    </location>
</feature>
<evidence type="ECO:0000256" key="1">
    <source>
        <dbReference type="ARBA" id="ARBA00004141"/>
    </source>
</evidence>
<keyword evidence="3 6" id="KW-1133">Transmembrane helix</keyword>
<proteinExistence type="inferred from homology"/>
<dbReference type="AlphaFoldDB" id="A0A3B1DIX9"/>
<comment type="subcellular location">
    <subcellularLocation>
        <location evidence="1">Membrane</location>
        <topology evidence="1">Multi-pass membrane protein</topology>
    </subcellularLocation>
</comment>
<evidence type="ECO:0000256" key="4">
    <source>
        <dbReference type="ARBA" id="ARBA00023136"/>
    </source>
</evidence>
<feature type="transmembrane region" description="Helical" evidence="6">
    <location>
        <begin position="72"/>
        <end position="89"/>
    </location>
</feature>